<evidence type="ECO:0000313" key="4">
    <source>
        <dbReference type="Proteomes" id="UP000015101"/>
    </source>
</evidence>
<dbReference type="SUPFAM" id="SSF47769">
    <property type="entry name" value="SAM/Pointed domain"/>
    <property type="match status" value="1"/>
</dbReference>
<keyword evidence="4" id="KW-1185">Reference proteome</keyword>
<dbReference type="EMBL" id="KB097753">
    <property type="protein sequence ID" value="ESN90303.1"/>
    <property type="molecule type" value="Genomic_DNA"/>
</dbReference>
<dbReference type="InterPro" id="IPR057327">
    <property type="entry name" value="Vts1_dom"/>
</dbReference>
<evidence type="ECO:0000313" key="2">
    <source>
        <dbReference type="EMBL" id="ESN90303.1"/>
    </source>
</evidence>
<dbReference type="RefSeq" id="XP_009031259.1">
    <property type="nucleotide sequence ID" value="XM_009033011.1"/>
</dbReference>
<dbReference type="InParanoid" id="T1EXI1"/>
<accession>T1EXI1</accession>
<dbReference type="Pfam" id="PF25479">
    <property type="entry name" value="Vts1"/>
    <property type="match status" value="1"/>
</dbReference>
<dbReference type="HOGENOM" id="CLU_541090_0_0_1"/>
<dbReference type="InterPro" id="IPR013761">
    <property type="entry name" value="SAM/pointed_sf"/>
</dbReference>
<reference evidence="2 4" key="2">
    <citation type="journal article" date="2013" name="Nature">
        <title>Insights into bilaterian evolution from three spiralian genomes.</title>
        <authorList>
            <person name="Simakov O."/>
            <person name="Marletaz F."/>
            <person name="Cho S.J."/>
            <person name="Edsinger-Gonzales E."/>
            <person name="Havlak P."/>
            <person name="Hellsten U."/>
            <person name="Kuo D.H."/>
            <person name="Larsson T."/>
            <person name="Lv J."/>
            <person name="Arendt D."/>
            <person name="Savage R."/>
            <person name="Osoegawa K."/>
            <person name="de Jong P."/>
            <person name="Grimwood J."/>
            <person name="Chapman J.A."/>
            <person name="Shapiro H."/>
            <person name="Aerts A."/>
            <person name="Otillar R.P."/>
            <person name="Terry A.Y."/>
            <person name="Boore J.L."/>
            <person name="Grigoriev I.V."/>
            <person name="Lindberg D.R."/>
            <person name="Seaver E.C."/>
            <person name="Weisblat D.A."/>
            <person name="Putnam N.H."/>
            <person name="Rokhsar D.S."/>
        </authorList>
    </citation>
    <scope>NUCLEOTIDE SEQUENCE</scope>
</reference>
<evidence type="ECO:0000313" key="3">
    <source>
        <dbReference type="EnsemblMetazoa" id="HelroP165952"/>
    </source>
</evidence>
<reference evidence="4" key="1">
    <citation type="submission" date="2012-12" db="EMBL/GenBank/DDBJ databases">
        <authorList>
            <person name="Hellsten U."/>
            <person name="Grimwood J."/>
            <person name="Chapman J.A."/>
            <person name="Shapiro H."/>
            <person name="Aerts A."/>
            <person name="Otillar R.P."/>
            <person name="Terry A.Y."/>
            <person name="Boore J.L."/>
            <person name="Simakov O."/>
            <person name="Marletaz F."/>
            <person name="Cho S.-J."/>
            <person name="Edsinger-Gonzales E."/>
            <person name="Havlak P."/>
            <person name="Kuo D.-H."/>
            <person name="Larsson T."/>
            <person name="Lv J."/>
            <person name="Arendt D."/>
            <person name="Savage R."/>
            <person name="Osoegawa K."/>
            <person name="de Jong P."/>
            <person name="Lindberg D.R."/>
            <person name="Seaver E.C."/>
            <person name="Weisblat D.A."/>
            <person name="Putnam N.H."/>
            <person name="Grigoriev I.V."/>
            <person name="Rokhsar D.S."/>
        </authorList>
    </citation>
    <scope>NUCLEOTIDE SEQUENCE</scope>
</reference>
<gene>
    <name evidence="3" type="primary">20201281</name>
    <name evidence="2" type="ORF">HELRODRAFT_165952</name>
</gene>
<dbReference type="PANTHER" id="PTHR16195">
    <property type="entry name" value="ZINC FINGER CCHC DOMAIN CONTAINING PROTEIN"/>
    <property type="match status" value="1"/>
</dbReference>
<dbReference type="PANTHER" id="PTHR16195:SF16">
    <property type="entry name" value="ZINC FINGER CCHC DOMAIN-CONTAINING PROTEIN 14"/>
    <property type="match status" value="1"/>
</dbReference>
<reference evidence="3" key="3">
    <citation type="submission" date="2015-06" db="UniProtKB">
        <authorList>
            <consortium name="EnsemblMetazoa"/>
        </authorList>
    </citation>
    <scope>IDENTIFICATION</scope>
</reference>
<dbReference type="GeneID" id="20201281"/>
<feature type="domain" description="RNA-binding protein vts1-like alpha-helical" evidence="1">
    <location>
        <begin position="6"/>
        <end position="49"/>
    </location>
</feature>
<proteinExistence type="predicted"/>
<dbReference type="KEGG" id="hro:HELRODRAFT_165952"/>
<sequence length="504" mass="56663">MTDMSEKILNYFISASSCDRIKLVCSLIQLCLPYELRFVGACLEDKGRKDASIELLDEEKRANNTEDVDFKNDVLLFMMLAAYHPSFMFKQRIMLSNMLMDIQRVFLTISYFNPEEVLSCEANVENENDEENVDETDHIADSVSSWLKEVRLHKYSDHLSKYTWHQLLNLKEEDLCMLTVGAKKKLNSKMQIIRNLIHSEQQPNNSSTFVGKSARNFNSQNSKPVEFISPPANTTSLQPELMPVDAVDDQSSSSRPFSSDALSKISHDGSQCIISSSTDYISATTTKNESSASKSVNAIITSSTSFTSLVPTITTSSCVETIPGKQEHSASQLQQITFLLSKERQHCSSEAEAPTSAKYDNVHLVSPAHLSSLESSCSEDYHTPLGSPDAKKTSFYSQGDVNNFNVGNNSVDNVKVIHINGSNKFVKDEHDEDFVFNNCLCKMIDFKNAEKNYEVRSDGNVMKVPAKLLDEHFPKIISQLTSDDKNVLLRPHKYRNTNKKYNGL</sequence>
<evidence type="ECO:0000259" key="1">
    <source>
        <dbReference type="Pfam" id="PF25479"/>
    </source>
</evidence>
<dbReference type="EnsemblMetazoa" id="HelroT165952">
    <property type="protein sequence ID" value="HelroP165952"/>
    <property type="gene ID" value="HelroG165952"/>
</dbReference>
<organism evidence="3 4">
    <name type="scientific">Helobdella robusta</name>
    <name type="common">Californian leech</name>
    <dbReference type="NCBI Taxonomy" id="6412"/>
    <lineage>
        <taxon>Eukaryota</taxon>
        <taxon>Metazoa</taxon>
        <taxon>Spiralia</taxon>
        <taxon>Lophotrochozoa</taxon>
        <taxon>Annelida</taxon>
        <taxon>Clitellata</taxon>
        <taxon>Hirudinea</taxon>
        <taxon>Rhynchobdellida</taxon>
        <taxon>Glossiphoniidae</taxon>
        <taxon>Helobdella</taxon>
    </lineage>
</organism>
<name>T1EXI1_HELRO</name>
<dbReference type="STRING" id="6412.T1EXI1"/>
<dbReference type="PROSITE" id="PS51257">
    <property type="entry name" value="PROKAR_LIPOPROTEIN"/>
    <property type="match status" value="1"/>
</dbReference>
<dbReference type="AlphaFoldDB" id="T1EXI1"/>
<dbReference type="Gene3D" id="1.10.150.50">
    <property type="entry name" value="Transcription Factor, Ets-1"/>
    <property type="match status" value="1"/>
</dbReference>
<dbReference type="EMBL" id="AMQM01002220">
    <property type="status" value="NOT_ANNOTATED_CDS"/>
    <property type="molecule type" value="Genomic_DNA"/>
</dbReference>
<dbReference type="InterPro" id="IPR042344">
    <property type="entry name" value="ZCCHC14"/>
</dbReference>
<dbReference type="CTD" id="20201281"/>
<dbReference type="Proteomes" id="UP000015101">
    <property type="component" value="Unassembled WGS sequence"/>
</dbReference>
<protein>
    <recommendedName>
        <fullName evidence="1">RNA-binding protein vts1-like alpha-helical domain-containing protein</fullName>
    </recommendedName>
</protein>
<dbReference type="OrthoDB" id="6361509at2759"/>